<reference evidence="1 4" key="2">
    <citation type="submission" date="2023-12" db="EMBL/GenBank/DDBJ databases">
        <title>Genome comparison identifies genes involved in endophytic behavior of Lysinibacillus irui and provides insights into its role as a plant-growth promoting bacterium.</title>
        <authorList>
            <person name="Hilario S."/>
            <person name="Matos I."/>
            <person name="Goncalves M.F.M."/>
            <person name="Pardo C.A."/>
            <person name="Santos M.J."/>
        </authorList>
    </citation>
    <scope>NUCLEOTIDE SEQUENCE [LARGE SCALE GENOMIC DNA]</scope>
    <source>
        <strain evidence="1 4">B3</strain>
    </source>
</reference>
<evidence type="ECO:0000313" key="3">
    <source>
        <dbReference type="Proteomes" id="UP001219585"/>
    </source>
</evidence>
<sequence length="87" mass="9985">MIILIMGLLALFGTMAFVNIMVEVKVVKNTLVLQAEESEPHPRHLEQKIGLEQQMFSVNTAKLSEQQVLEMMQIIEEIRLKGYKETL</sequence>
<dbReference type="RefSeq" id="WP_274797038.1">
    <property type="nucleotide sequence ID" value="NZ_CP113527.1"/>
</dbReference>
<accession>A0AAJ5RLX3</accession>
<dbReference type="Proteomes" id="UP001219585">
    <property type="component" value="Chromosome"/>
</dbReference>
<dbReference type="EMBL" id="CP113527">
    <property type="protein sequence ID" value="WDV08822.1"/>
    <property type="molecule type" value="Genomic_DNA"/>
</dbReference>
<evidence type="ECO:0000313" key="4">
    <source>
        <dbReference type="Proteomes" id="UP001289615"/>
    </source>
</evidence>
<dbReference type="KEGG" id="liu:OU989_10230"/>
<evidence type="ECO:0000313" key="2">
    <source>
        <dbReference type="EMBL" id="WDV08822.1"/>
    </source>
</evidence>
<reference evidence="2" key="1">
    <citation type="submission" date="2022-11" db="EMBL/GenBank/DDBJ databases">
        <title>Lysinibacillus irui.</title>
        <authorList>
            <person name="Akintayo S.O."/>
        </authorList>
    </citation>
    <scope>NUCLEOTIDE SEQUENCE</scope>
    <source>
        <strain evidence="2">IRB4-01</strain>
    </source>
</reference>
<evidence type="ECO:0000313" key="1">
    <source>
        <dbReference type="EMBL" id="MEA0978950.1"/>
    </source>
</evidence>
<name>A0AAJ5RLX3_9BACI</name>
<gene>
    <name evidence="2" type="ORF">OU989_10230</name>
    <name evidence="1" type="ORF">U6C28_21880</name>
</gene>
<dbReference type="AlphaFoldDB" id="A0AAJ5RLX3"/>
<proteinExistence type="predicted"/>
<protein>
    <submittedName>
        <fullName evidence="2">Uncharacterized protein</fullName>
    </submittedName>
</protein>
<dbReference type="Proteomes" id="UP001289615">
    <property type="component" value="Unassembled WGS sequence"/>
</dbReference>
<dbReference type="EMBL" id="JAXUIA010000019">
    <property type="protein sequence ID" value="MEA0978950.1"/>
    <property type="molecule type" value="Genomic_DNA"/>
</dbReference>
<organism evidence="2 3">
    <name type="scientific">Lysinibacillus irui</name>
    <dbReference type="NCBI Taxonomy" id="2998077"/>
    <lineage>
        <taxon>Bacteria</taxon>
        <taxon>Bacillati</taxon>
        <taxon>Bacillota</taxon>
        <taxon>Bacilli</taxon>
        <taxon>Bacillales</taxon>
        <taxon>Bacillaceae</taxon>
        <taxon>Lysinibacillus</taxon>
    </lineage>
</organism>
<keyword evidence="4" id="KW-1185">Reference proteome</keyword>